<dbReference type="EMBL" id="JAACJM010000294">
    <property type="protein sequence ID" value="KAF5332983.1"/>
    <property type="molecule type" value="Genomic_DNA"/>
</dbReference>
<keyword evidence="3" id="KW-1185">Reference proteome</keyword>
<gene>
    <name evidence="2" type="ORF">D9758_017501</name>
</gene>
<proteinExistence type="predicted"/>
<dbReference type="OrthoDB" id="2745898at2759"/>
<organism evidence="2 3">
    <name type="scientific">Tetrapyrgos nigripes</name>
    <dbReference type="NCBI Taxonomy" id="182062"/>
    <lineage>
        <taxon>Eukaryota</taxon>
        <taxon>Fungi</taxon>
        <taxon>Dikarya</taxon>
        <taxon>Basidiomycota</taxon>
        <taxon>Agaricomycotina</taxon>
        <taxon>Agaricomycetes</taxon>
        <taxon>Agaricomycetidae</taxon>
        <taxon>Agaricales</taxon>
        <taxon>Marasmiineae</taxon>
        <taxon>Marasmiaceae</taxon>
        <taxon>Tetrapyrgos</taxon>
    </lineage>
</organism>
<sequence>MDKPQARTAGSQSSSPTFPQEIFDQIIDWVAIAQDTIPTLKTCTLVCQAWLDYGRTHLFREMKFPLEFPKTGTEYISSHIRSPIVREQWKERVAVERSVRALKNLVMMMDSAMSESKTSLKPWSLYTRRLTISGYFPSTLLIENEMLNLLSLTFTSLEFLEIRHTNTTPKPMAERPLAGTDSDNTNTSANVNANATKSTVSLFYGLLERNSSTLQSLVLQDVIFASVFYLVECLSILMKVDNATLHSLSLREVIFDSTNDGSTGTKLDGFLSNQSTFRRGNTTGLRTLNLDGASDEGSRRQRYTLLPAFFGHSKSLFDISCLRNLSMHLSREDDITTLHDILSYDHCQITHVQLKFARIYAESGIAALQPNHIPAFSYLESLTHLQIMFAGFYGDRDIQLLQSILQNLESLFTNLHFLSIAFTPTALTSPPWKIKMDVRRLFQKPDLKELLSGVDSCLARALPVKTRKGPGLEKVEILLSRRFKPEVEDIELVKGCLPKCSELQQLKVCFTEMVDSFWFQVAAYQ</sequence>
<evidence type="ECO:0008006" key="4">
    <source>
        <dbReference type="Google" id="ProtNLM"/>
    </source>
</evidence>
<evidence type="ECO:0000313" key="3">
    <source>
        <dbReference type="Proteomes" id="UP000559256"/>
    </source>
</evidence>
<accession>A0A8H5FDY8</accession>
<dbReference type="AlphaFoldDB" id="A0A8H5FDY8"/>
<protein>
    <recommendedName>
        <fullName evidence="4">F-box domain-containing protein</fullName>
    </recommendedName>
</protein>
<name>A0A8H5FDY8_9AGAR</name>
<feature type="region of interest" description="Disordered" evidence="1">
    <location>
        <begin position="168"/>
        <end position="190"/>
    </location>
</feature>
<evidence type="ECO:0000256" key="1">
    <source>
        <dbReference type="SAM" id="MobiDB-lite"/>
    </source>
</evidence>
<feature type="compositionally biased region" description="Low complexity" evidence="1">
    <location>
        <begin position="180"/>
        <end position="190"/>
    </location>
</feature>
<evidence type="ECO:0000313" key="2">
    <source>
        <dbReference type="EMBL" id="KAF5332983.1"/>
    </source>
</evidence>
<reference evidence="2 3" key="1">
    <citation type="journal article" date="2020" name="ISME J.">
        <title>Uncovering the hidden diversity of litter-decomposition mechanisms in mushroom-forming fungi.</title>
        <authorList>
            <person name="Floudas D."/>
            <person name="Bentzer J."/>
            <person name="Ahren D."/>
            <person name="Johansson T."/>
            <person name="Persson P."/>
            <person name="Tunlid A."/>
        </authorList>
    </citation>
    <scope>NUCLEOTIDE SEQUENCE [LARGE SCALE GENOMIC DNA]</scope>
    <source>
        <strain evidence="2 3">CBS 291.85</strain>
    </source>
</reference>
<comment type="caution">
    <text evidence="2">The sequence shown here is derived from an EMBL/GenBank/DDBJ whole genome shotgun (WGS) entry which is preliminary data.</text>
</comment>
<dbReference type="Proteomes" id="UP000559256">
    <property type="component" value="Unassembled WGS sequence"/>
</dbReference>